<dbReference type="AlphaFoldDB" id="A0A8K0VVE7"/>
<keyword evidence="6" id="KW-1185">Reference proteome</keyword>
<feature type="region of interest" description="Disordered" evidence="3">
    <location>
        <begin position="1"/>
        <end position="43"/>
    </location>
</feature>
<dbReference type="EMBL" id="JAGMVJ010000015">
    <property type="protein sequence ID" value="KAH7080728.1"/>
    <property type="molecule type" value="Genomic_DNA"/>
</dbReference>
<proteinExistence type="predicted"/>
<reference evidence="5" key="1">
    <citation type="journal article" date="2021" name="Nat. Commun.">
        <title>Genetic determinants of endophytism in the Arabidopsis root mycobiome.</title>
        <authorList>
            <person name="Mesny F."/>
            <person name="Miyauchi S."/>
            <person name="Thiergart T."/>
            <person name="Pickel B."/>
            <person name="Atanasova L."/>
            <person name="Karlsson M."/>
            <person name="Huettel B."/>
            <person name="Barry K.W."/>
            <person name="Haridas S."/>
            <person name="Chen C."/>
            <person name="Bauer D."/>
            <person name="Andreopoulos W."/>
            <person name="Pangilinan J."/>
            <person name="LaButti K."/>
            <person name="Riley R."/>
            <person name="Lipzen A."/>
            <person name="Clum A."/>
            <person name="Drula E."/>
            <person name="Henrissat B."/>
            <person name="Kohler A."/>
            <person name="Grigoriev I.V."/>
            <person name="Martin F.M."/>
            <person name="Hacquard S."/>
        </authorList>
    </citation>
    <scope>NUCLEOTIDE SEQUENCE</scope>
    <source>
        <strain evidence="5">MPI-SDFR-AT-0120</strain>
    </source>
</reference>
<organism evidence="5 6">
    <name type="scientific">Paraphoma chrysanthemicola</name>
    <dbReference type="NCBI Taxonomy" id="798071"/>
    <lineage>
        <taxon>Eukaryota</taxon>
        <taxon>Fungi</taxon>
        <taxon>Dikarya</taxon>
        <taxon>Ascomycota</taxon>
        <taxon>Pezizomycotina</taxon>
        <taxon>Dothideomycetes</taxon>
        <taxon>Pleosporomycetidae</taxon>
        <taxon>Pleosporales</taxon>
        <taxon>Pleosporineae</taxon>
        <taxon>Phaeosphaeriaceae</taxon>
        <taxon>Paraphoma</taxon>
    </lineage>
</organism>
<protein>
    <recommendedName>
        <fullName evidence="4">RRM domain-containing protein</fullName>
    </recommendedName>
</protein>
<accession>A0A8K0VVE7</accession>
<dbReference type="Pfam" id="PF00076">
    <property type="entry name" value="RRM_1"/>
    <property type="match status" value="1"/>
</dbReference>
<evidence type="ECO:0000256" key="1">
    <source>
        <dbReference type="ARBA" id="ARBA00022884"/>
    </source>
</evidence>
<dbReference type="SUPFAM" id="SSF54928">
    <property type="entry name" value="RNA-binding domain, RBD"/>
    <property type="match status" value="1"/>
</dbReference>
<dbReference type="InterPro" id="IPR012677">
    <property type="entry name" value="Nucleotide-bd_a/b_plait_sf"/>
</dbReference>
<gene>
    <name evidence="5" type="ORF">FB567DRAFT_595069</name>
</gene>
<name>A0A8K0VVE7_9PLEO</name>
<dbReference type="InterPro" id="IPR050825">
    <property type="entry name" value="RBM42_RBP45_47-like"/>
</dbReference>
<dbReference type="GO" id="GO:0003729">
    <property type="term" value="F:mRNA binding"/>
    <property type="evidence" value="ECO:0007669"/>
    <property type="project" value="InterPro"/>
</dbReference>
<dbReference type="InterPro" id="IPR035979">
    <property type="entry name" value="RBD_domain_sf"/>
</dbReference>
<dbReference type="Proteomes" id="UP000813461">
    <property type="component" value="Unassembled WGS sequence"/>
</dbReference>
<evidence type="ECO:0000256" key="3">
    <source>
        <dbReference type="SAM" id="MobiDB-lite"/>
    </source>
</evidence>
<feature type="compositionally biased region" description="Basic and acidic residues" evidence="3">
    <location>
        <begin position="267"/>
        <end position="277"/>
    </location>
</feature>
<evidence type="ECO:0000256" key="2">
    <source>
        <dbReference type="PROSITE-ProRule" id="PRU00176"/>
    </source>
</evidence>
<feature type="region of interest" description="Disordered" evidence="3">
    <location>
        <begin position="267"/>
        <end position="334"/>
    </location>
</feature>
<dbReference type="PANTHER" id="PTHR47640:SF11">
    <property type="entry name" value="RNA-BINDING PROTEIN 42"/>
    <property type="match status" value="1"/>
</dbReference>
<dbReference type="Gene3D" id="3.30.70.330">
    <property type="match status" value="1"/>
</dbReference>
<comment type="caution">
    <text evidence="5">The sequence shown here is derived from an EMBL/GenBank/DDBJ whole genome shotgun (WGS) entry which is preliminary data.</text>
</comment>
<dbReference type="InterPro" id="IPR000504">
    <property type="entry name" value="RRM_dom"/>
</dbReference>
<feature type="compositionally biased region" description="Low complexity" evidence="3">
    <location>
        <begin position="286"/>
        <end position="307"/>
    </location>
</feature>
<evidence type="ECO:0000313" key="6">
    <source>
        <dbReference type="Proteomes" id="UP000813461"/>
    </source>
</evidence>
<evidence type="ECO:0000259" key="4">
    <source>
        <dbReference type="PROSITE" id="PS50102"/>
    </source>
</evidence>
<dbReference type="PANTHER" id="PTHR47640">
    <property type="entry name" value="TRNA SELENOCYSTEINE 1-ASSOCIATED PROTEIN 1-RELATED-RELATED"/>
    <property type="match status" value="1"/>
</dbReference>
<dbReference type="OrthoDB" id="1749473at2759"/>
<feature type="domain" description="RRM" evidence="4">
    <location>
        <begin position="187"/>
        <end position="265"/>
    </location>
</feature>
<dbReference type="SMART" id="SM00360">
    <property type="entry name" value="RRM"/>
    <property type="match status" value="1"/>
</dbReference>
<dbReference type="PROSITE" id="PS50102">
    <property type="entry name" value="RRM"/>
    <property type="match status" value="1"/>
</dbReference>
<keyword evidence="1 2" id="KW-0694">RNA-binding</keyword>
<evidence type="ECO:0000313" key="5">
    <source>
        <dbReference type="EMBL" id="KAH7080728.1"/>
    </source>
</evidence>
<sequence length="334" mass="35984">MQPHHSLPARPPPSSYSAPPSRPNNAGGRGQGTSSTFAGFTPRSVVAQAPPQASAAPVMYSQATVSTPYQATAYPTSTTYYDNSYPAYAATAPSASFGAAPPMSRGFGGTYDPEEEARIAEWNSAYNRDDANAKKNNANVGARTDAVATPDAEPTLTADGKRKTVVREGGGKTWEDASLLEWDPMHPRLFIGNLAGEVTDDSLHKAFSKYPSLVKSRVVRDKKSTKSKSYGFVSFSDTDDYFRAFKEMNGKYIGSHPVVIKRATSEVKAVTKKEDKHHNHGKFNKNNKNNKNQNPNPTNRPNTITAPPTVPNPVAFIPRGVQKKGKGGGPRVLG</sequence>